<organism evidence="2 3">
    <name type="scientific">Ditylenchus dipsaci</name>
    <dbReference type="NCBI Taxonomy" id="166011"/>
    <lineage>
        <taxon>Eukaryota</taxon>
        <taxon>Metazoa</taxon>
        <taxon>Ecdysozoa</taxon>
        <taxon>Nematoda</taxon>
        <taxon>Chromadorea</taxon>
        <taxon>Rhabditida</taxon>
        <taxon>Tylenchina</taxon>
        <taxon>Tylenchomorpha</taxon>
        <taxon>Sphaerularioidea</taxon>
        <taxon>Anguinidae</taxon>
        <taxon>Anguininae</taxon>
        <taxon>Ditylenchus</taxon>
    </lineage>
</organism>
<proteinExistence type="predicted"/>
<feature type="binding site" evidence="1">
    <location>
        <position position="66"/>
    </location>
    <ligand>
        <name>ATP</name>
        <dbReference type="ChEBI" id="CHEBI:30616"/>
    </ligand>
</feature>
<keyword evidence="2" id="KW-1185">Reference proteome</keyword>
<evidence type="ECO:0000256" key="1">
    <source>
        <dbReference type="PROSITE-ProRule" id="PRU10141"/>
    </source>
</evidence>
<keyword evidence="1" id="KW-0067">ATP-binding</keyword>
<dbReference type="AlphaFoldDB" id="A0A915D1I8"/>
<dbReference type="GO" id="GO:0005524">
    <property type="term" value="F:ATP binding"/>
    <property type="evidence" value="ECO:0007669"/>
    <property type="project" value="UniProtKB-UniRule"/>
</dbReference>
<reference evidence="3" key="1">
    <citation type="submission" date="2022-11" db="UniProtKB">
        <authorList>
            <consortium name="WormBaseParasite"/>
        </authorList>
    </citation>
    <scope>IDENTIFICATION</scope>
</reference>
<protein>
    <submittedName>
        <fullName evidence="3">Uncharacterized protein</fullName>
    </submittedName>
</protein>
<dbReference type="Proteomes" id="UP000887574">
    <property type="component" value="Unplaced"/>
</dbReference>
<accession>A0A915D1I8</accession>
<keyword evidence="1" id="KW-0547">Nucleotide-binding</keyword>
<evidence type="ECO:0000313" key="2">
    <source>
        <dbReference type="Proteomes" id="UP000887574"/>
    </source>
</evidence>
<evidence type="ECO:0000313" key="3">
    <source>
        <dbReference type="WBParaSite" id="jg14932"/>
    </source>
</evidence>
<name>A0A915D1I8_9BILA</name>
<dbReference type="PROSITE" id="PS00107">
    <property type="entry name" value="PROTEIN_KINASE_ATP"/>
    <property type="match status" value="1"/>
</dbReference>
<dbReference type="WBParaSite" id="jg14932">
    <property type="protein sequence ID" value="jg14932"/>
    <property type="gene ID" value="jg14932"/>
</dbReference>
<dbReference type="InterPro" id="IPR017441">
    <property type="entry name" value="Protein_kinase_ATP_BS"/>
</dbReference>
<sequence>MQIQDDIFNKGKELVKVSSLHASSSSQPDLTVDDFEDVVPGTEYLGMGAFGEVWKVQLKKDKSIAKSEPKFML</sequence>